<sequence length="215" mass="25183">MGGQLSCFSSRDYNPKITQKIIKQRNIAALYNDIFEKEDHLDSLWLKILTLVRRRQEKAIISFRLEELARKTFEKTSNKILERRKKLLLDVIATGIQVQDLECQLAAIVHRYSTLWSLAYEDDIEDQLADWKRDMRRTRSHNDTDKVIPRPPLNHMCYLSEIEGKMNTLRDSSNLDGILAAEEELIVDTDKTENLEGWDRGGKLEVLDWRHISIN</sequence>
<name>A0A913YJ22_EXADI</name>
<dbReference type="OMA" id="WRHISIN"/>
<evidence type="ECO:0000313" key="1">
    <source>
        <dbReference type="EnsemblMetazoa" id="XP_028515385.1"/>
    </source>
</evidence>
<accession>A0A913YJ22</accession>
<proteinExistence type="predicted"/>
<keyword evidence="2" id="KW-1185">Reference proteome</keyword>
<organism evidence="1 2">
    <name type="scientific">Exaiptasia diaphana</name>
    <name type="common">Tropical sea anemone</name>
    <name type="synonym">Aiptasia pulchella</name>
    <dbReference type="NCBI Taxonomy" id="2652724"/>
    <lineage>
        <taxon>Eukaryota</taxon>
        <taxon>Metazoa</taxon>
        <taxon>Cnidaria</taxon>
        <taxon>Anthozoa</taxon>
        <taxon>Hexacorallia</taxon>
        <taxon>Actiniaria</taxon>
        <taxon>Aiptasiidae</taxon>
        <taxon>Exaiptasia</taxon>
    </lineage>
</organism>
<reference evidence="1" key="1">
    <citation type="submission" date="2022-11" db="UniProtKB">
        <authorList>
            <consortium name="EnsemblMetazoa"/>
        </authorList>
    </citation>
    <scope>IDENTIFICATION</scope>
</reference>
<evidence type="ECO:0000313" key="2">
    <source>
        <dbReference type="Proteomes" id="UP000887567"/>
    </source>
</evidence>
<dbReference type="EnsemblMetazoa" id="XM_028659584.1">
    <property type="protein sequence ID" value="XP_028515385.1"/>
    <property type="gene ID" value="LOC114575199"/>
</dbReference>
<dbReference type="AlphaFoldDB" id="A0A913YJ22"/>
<dbReference type="GeneID" id="114575199"/>
<dbReference type="KEGG" id="epa:114575199"/>
<dbReference type="OrthoDB" id="10332989at2759"/>
<dbReference type="RefSeq" id="XP_028515385.1">
    <property type="nucleotide sequence ID" value="XM_028659584.1"/>
</dbReference>
<protein>
    <submittedName>
        <fullName evidence="1">Uncharacterized protein</fullName>
    </submittedName>
</protein>
<dbReference type="Proteomes" id="UP000887567">
    <property type="component" value="Unplaced"/>
</dbReference>